<evidence type="ECO:0000313" key="4">
    <source>
        <dbReference type="Proteomes" id="UP000177419"/>
    </source>
</evidence>
<gene>
    <name evidence="3" type="ORF">A2746_01685</name>
</gene>
<evidence type="ECO:0000256" key="1">
    <source>
        <dbReference type="SAM" id="MobiDB-lite"/>
    </source>
</evidence>
<feature type="region of interest" description="Disordered" evidence="1">
    <location>
        <begin position="272"/>
        <end position="297"/>
    </location>
</feature>
<dbReference type="SUPFAM" id="SSF69304">
    <property type="entry name" value="Tricorn protease N-terminal domain"/>
    <property type="match status" value="1"/>
</dbReference>
<feature type="transmembrane region" description="Helical" evidence="2">
    <location>
        <begin position="344"/>
        <end position="365"/>
    </location>
</feature>
<sequence length="630" mass="69503">MEKIFLKPESKEISIANHSKEIHSDVFSYDGGTDEPKRKLGSLFVVGSVQTAPGTIKENAAAIQSAEDKSSDVSYIINLVASLAKREYYSRANVAPKEAFSSALKKINDVVEEFFKTKDIKLNIGIFAVAGENIHISKLGKFKILLAREDRIIDILNNIDLFSKEIMPEREFSHIVSGKISPRDKIFAYYPAQPLMTREKTLKESLLKLDGEHFLNKLNDIKKARENFSCTAVYINLNEVKEPASLPKIKPREMEEKVILADASEQGDSRLAVRNTAAGAPPKENRDTVERAESPTSNRFAVSPSAEVLPQIIPAEFSLGKKINPAFVLMNKITNFFPRPRNKIVFFVSNIGLLLVALLAIKFFFITSPEEKAATKTLNDAKAALRLAQTQISQNDYLSARQLLAVSIVGLNGADLNSKATETKSRLSEILDGIDKASPASLTFVENPPVELTAALSMLETEITNVRSGTYGSLGEIKNANFYEDNLYVLTTTGIQKISDAGKNKEAKAVSWLKDGGQLPSEPRLIAVDGKVFVLNSSGLLTTYYKGEKTGELNTLVALEDKSRLLAPKDSKFIYLINQISGRIYFIDKNSGALEKTLIIGSAEPIENALTTGDGRLYIVTKDNKIWEVK</sequence>
<keyword evidence="2" id="KW-1133">Transmembrane helix</keyword>
<keyword evidence="2" id="KW-0472">Membrane</keyword>
<evidence type="ECO:0008006" key="5">
    <source>
        <dbReference type="Google" id="ProtNLM"/>
    </source>
</evidence>
<comment type="caution">
    <text evidence="3">The sequence shown here is derived from an EMBL/GenBank/DDBJ whole genome shotgun (WGS) entry which is preliminary data.</text>
</comment>
<accession>A0A1F8ETD6</accession>
<reference evidence="3 4" key="1">
    <citation type="journal article" date="2016" name="Nat. Commun.">
        <title>Thousands of microbial genomes shed light on interconnected biogeochemical processes in an aquifer system.</title>
        <authorList>
            <person name="Anantharaman K."/>
            <person name="Brown C.T."/>
            <person name="Hug L.A."/>
            <person name="Sharon I."/>
            <person name="Castelle C.J."/>
            <person name="Probst A.J."/>
            <person name="Thomas B.C."/>
            <person name="Singh A."/>
            <person name="Wilkins M.J."/>
            <person name="Karaoz U."/>
            <person name="Brodie E.L."/>
            <person name="Williams K.H."/>
            <person name="Hubbard S.S."/>
            <person name="Banfield J.F."/>
        </authorList>
    </citation>
    <scope>NUCLEOTIDE SEQUENCE [LARGE SCALE GENOMIC DNA]</scope>
</reference>
<dbReference type="Proteomes" id="UP000177419">
    <property type="component" value="Unassembled WGS sequence"/>
</dbReference>
<evidence type="ECO:0000256" key="2">
    <source>
        <dbReference type="SAM" id="Phobius"/>
    </source>
</evidence>
<dbReference type="AlphaFoldDB" id="A0A1F8ETD6"/>
<proteinExistence type="predicted"/>
<feature type="compositionally biased region" description="Basic and acidic residues" evidence="1">
    <location>
        <begin position="283"/>
        <end position="293"/>
    </location>
</feature>
<dbReference type="EMBL" id="MGJJ01000028">
    <property type="protein sequence ID" value="OGN04127.1"/>
    <property type="molecule type" value="Genomic_DNA"/>
</dbReference>
<keyword evidence="2" id="KW-0812">Transmembrane</keyword>
<dbReference type="STRING" id="1802669.A2746_01685"/>
<protein>
    <recommendedName>
        <fullName evidence="5">PPM-type phosphatase domain-containing protein</fullName>
    </recommendedName>
</protein>
<name>A0A1F8ETD6_9BACT</name>
<organism evidence="3 4">
    <name type="scientific">Candidatus Yanofskybacteria bacterium RIFCSPHIGHO2_01_FULL_44_22</name>
    <dbReference type="NCBI Taxonomy" id="1802669"/>
    <lineage>
        <taxon>Bacteria</taxon>
        <taxon>Candidatus Yanofskyibacteriota</taxon>
    </lineage>
</organism>
<evidence type="ECO:0000313" key="3">
    <source>
        <dbReference type="EMBL" id="OGN04127.1"/>
    </source>
</evidence>